<gene>
    <name evidence="2" type="ORF">EJ03DRAFT_349813</name>
</gene>
<dbReference type="OrthoDB" id="10349590at2759"/>
<name>A0A6G1LFV7_9PEZI</name>
<evidence type="ECO:0000313" key="3">
    <source>
        <dbReference type="Proteomes" id="UP000799436"/>
    </source>
</evidence>
<dbReference type="Proteomes" id="UP000799436">
    <property type="component" value="Unassembled WGS sequence"/>
</dbReference>
<evidence type="ECO:0000313" key="2">
    <source>
        <dbReference type="EMBL" id="KAF2771044.1"/>
    </source>
</evidence>
<protein>
    <submittedName>
        <fullName evidence="2">Uncharacterized protein</fullName>
    </submittedName>
</protein>
<evidence type="ECO:0000256" key="1">
    <source>
        <dbReference type="SAM" id="SignalP"/>
    </source>
</evidence>
<feature type="chain" id="PRO_5026189288" evidence="1">
    <location>
        <begin position="18"/>
        <end position="70"/>
    </location>
</feature>
<proteinExistence type="predicted"/>
<feature type="signal peptide" evidence="1">
    <location>
        <begin position="1"/>
        <end position="17"/>
    </location>
</feature>
<accession>A0A6G1LFV7</accession>
<sequence length="70" mass="7428">MRTTIIALLCGLGFALADPPLKECGDINYAGCGQGAAVACPNTLKPPTNRNPCQLQLHFSQTEDIYCCAN</sequence>
<organism evidence="2 3">
    <name type="scientific">Teratosphaeria nubilosa</name>
    <dbReference type="NCBI Taxonomy" id="161662"/>
    <lineage>
        <taxon>Eukaryota</taxon>
        <taxon>Fungi</taxon>
        <taxon>Dikarya</taxon>
        <taxon>Ascomycota</taxon>
        <taxon>Pezizomycotina</taxon>
        <taxon>Dothideomycetes</taxon>
        <taxon>Dothideomycetidae</taxon>
        <taxon>Mycosphaerellales</taxon>
        <taxon>Teratosphaeriaceae</taxon>
        <taxon>Teratosphaeria</taxon>
    </lineage>
</organism>
<dbReference type="AlphaFoldDB" id="A0A6G1LFV7"/>
<reference evidence="2" key="1">
    <citation type="journal article" date="2020" name="Stud. Mycol.">
        <title>101 Dothideomycetes genomes: a test case for predicting lifestyles and emergence of pathogens.</title>
        <authorList>
            <person name="Haridas S."/>
            <person name="Albert R."/>
            <person name="Binder M."/>
            <person name="Bloem J."/>
            <person name="Labutti K."/>
            <person name="Salamov A."/>
            <person name="Andreopoulos B."/>
            <person name="Baker S."/>
            <person name="Barry K."/>
            <person name="Bills G."/>
            <person name="Bluhm B."/>
            <person name="Cannon C."/>
            <person name="Castanera R."/>
            <person name="Culley D."/>
            <person name="Daum C."/>
            <person name="Ezra D."/>
            <person name="Gonzalez J."/>
            <person name="Henrissat B."/>
            <person name="Kuo A."/>
            <person name="Liang C."/>
            <person name="Lipzen A."/>
            <person name="Lutzoni F."/>
            <person name="Magnuson J."/>
            <person name="Mondo S."/>
            <person name="Nolan M."/>
            <person name="Ohm R."/>
            <person name="Pangilinan J."/>
            <person name="Park H.-J."/>
            <person name="Ramirez L."/>
            <person name="Alfaro M."/>
            <person name="Sun H."/>
            <person name="Tritt A."/>
            <person name="Yoshinaga Y."/>
            <person name="Zwiers L.-H."/>
            <person name="Turgeon B."/>
            <person name="Goodwin S."/>
            <person name="Spatafora J."/>
            <person name="Crous P."/>
            <person name="Grigoriev I."/>
        </authorList>
    </citation>
    <scope>NUCLEOTIDE SEQUENCE</scope>
    <source>
        <strain evidence="2">CBS 116005</strain>
    </source>
</reference>
<keyword evidence="3" id="KW-1185">Reference proteome</keyword>
<keyword evidence="1" id="KW-0732">Signal</keyword>
<dbReference type="EMBL" id="ML995821">
    <property type="protein sequence ID" value="KAF2771044.1"/>
    <property type="molecule type" value="Genomic_DNA"/>
</dbReference>